<comment type="caution">
    <text evidence="1">Lacks conserved residue(s) required for the propagation of feature annotation.</text>
</comment>
<reference evidence="5" key="1">
    <citation type="submission" date="2022-11" db="EMBL/GenBank/DDBJ databases">
        <title>Centuries of genome instability and evolution in soft-shell clam transmissible cancer (bioRxiv).</title>
        <authorList>
            <person name="Hart S.F.M."/>
            <person name="Yonemitsu M.A."/>
            <person name="Giersch R.M."/>
            <person name="Beal B.F."/>
            <person name="Arriagada G."/>
            <person name="Davis B.W."/>
            <person name="Ostrander E.A."/>
            <person name="Goff S.P."/>
            <person name="Metzger M.J."/>
        </authorList>
    </citation>
    <scope>NUCLEOTIDE SEQUENCE</scope>
    <source>
        <strain evidence="5">MELC-2E11</strain>
        <tissue evidence="5">Siphon/mantle</tissue>
    </source>
</reference>
<evidence type="ECO:0000313" key="5">
    <source>
        <dbReference type="EMBL" id="WAR01320.1"/>
    </source>
</evidence>
<dbReference type="Gene3D" id="2.60.120.200">
    <property type="match status" value="1"/>
</dbReference>
<evidence type="ECO:0000256" key="2">
    <source>
        <dbReference type="SAM" id="MobiDB-lite"/>
    </source>
</evidence>
<dbReference type="EMBL" id="CP111015">
    <property type="protein sequence ID" value="WAR01320.1"/>
    <property type="molecule type" value="Genomic_DNA"/>
</dbReference>
<evidence type="ECO:0000313" key="6">
    <source>
        <dbReference type="Proteomes" id="UP001164746"/>
    </source>
</evidence>
<keyword evidence="3" id="KW-0812">Transmembrane</keyword>
<keyword evidence="6" id="KW-1185">Reference proteome</keyword>
<feature type="region of interest" description="Disordered" evidence="2">
    <location>
        <begin position="340"/>
        <end position="372"/>
    </location>
</feature>
<dbReference type="Proteomes" id="UP001164746">
    <property type="component" value="Chromosome 4"/>
</dbReference>
<feature type="transmembrane region" description="Helical" evidence="3">
    <location>
        <begin position="251"/>
        <end position="274"/>
    </location>
</feature>
<sequence>MLTGGHLQLVYNMGDGEVALILSEIRVDNGQYHLVTLERHGSTFILKLDGGEWRYYTETSGRDSGLRDFSIRQDRIVAGASVSYASGSPVYYGDDLSNTCIKDVRIDNSWFPLTFEEAILSPAAVLVFSANVQEQCSRDDCPPGQCTPPKYVCLSGKTSHARDVLAMVNGMEIFVNAIHTLTSRTVQRVEHRLQQGQVERTRCPFCVGRGVTNGPGCTSGVGTIVCKQDASLQLLFYTYAGEIETADIGTVVGAVIGSIVCIFASIAMVIFVYIRYRPSGMAVLLQLLRPGTGNPKSSTNENETPYDTIDENVESLVLSPVQTGNTNAESVDTAVEETVVTSTQSGNTHEESVDTGLAETDDASQPSSSVLSESAYTTIDGTDDGTVQSGAQEHYTSLNDRNGPDRTYSTLPHTGAQEHYTSLNNRNGPDRTYSTLPHTENGTENPISTMNSANYTDLELEANSRL</sequence>
<dbReference type="SUPFAM" id="SSF49899">
    <property type="entry name" value="Concanavalin A-like lectins/glucanases"/>
    <property type="match status" value="1"/>
</dbReference>
<protein>
    <submittedName>
        <fullName evidence="5">CADN2-like protein</fullName>
    </submittedName>
</protein>
<feature type="domain" description="Laminin G" evidence="4">
    <location>
        <begin position="1"/>
        <end position="136"/>
    </location>
</feature>
<evidence type="ECO:0000259" key="4">
    <source>
        <dbReference type="PROSITE" id="PS50025"/>
    </source>
</evidence>
<dbReference type="Pfam" id="PF02210">
    <property type="entry name" value="Laminin_G_2"/>
    <property type="match status" value="1"/>
</dbReference>
<evidence type="ECO:0000256" key="3">
    <source>
        <dbReference type="SAM" id="Phobius"/>
    </source>
</evidence>
<dbReference type="PROSITE" id="PS50025">
    <property type="entry name" value="LAM_G_DOMAIN"/>
    <property type="match status" value="1"/>
</dbReference>
<accession>A0ABY7DV41</accession>
<feature type="compositionally biased region" description="Polar residues" evidence="2">
    <location>
        <begin position="363"/>
        <end position="372"/>
    </location>
</feature>
<dbReference type="CDD" id="cd00110">
    <property type="entry name" value="LamG"/>
    <property type="match status" value="1"/>
</dbReference>
<keyword evidence="3" id="KW-0472">Membrane</keyword>
<organism evidence="5 6">
    <name type="scientific">Mya arenaria</name>
    <name type="common">Soft-shell clam</name>
    <dbReference type="NCBI Taxonomy" id="6604"/>
    <lineage>
        <taxon>Eukaryota</taxon>
        <taxon>Metazoa</taxon>
        <taxon>Spiralia</taxon>
        <taxon>Lophotrochozoa</taxon>
        <taxon>Mollusca</taxon>
        <taxon>Bivalvia</taxon>
        <taxon>Autobranchia</taxon>
        <taxon>Heteroconchia</taxon>
        <taxon>Euheterodonta</taxon>
        <taxon>Imparidentia</taxon>
        <taxon>Neoheterodontei</taxon>
        <taxon>Myida</taxon>
        <taxon>Myoidea</taxon>
        <taxon>Myidae</taxon>
        <taxon>Mya</taxon>
    </lineage>
</organism>
<dbReference type="InterPro" id="IPR013320">
    <property type="entry name" value="ConA-like_dom_sf"/>
</dbReference>
<gene>
    <name evidence="5" type="ORF">MAR_007878</name>
</gene>
<dbReference type="InterPro" id="IPR001791">
    <property type="entry name" value="Laminin_G"/>
</dbReference>
<evidence type="ECO:0000256" key="1">
    <source>
        <dbReference type="PROSITE-ProRule" id="PRU00122"/>
    </source>
</evidence>
<proteinExistence type="predicted"/>
<keyword evidence="3" id="KW-1133">Transmembrane helix</keyword>
<name>A0ABY7DV41_MYAAR</name>